<dbReference type="PANTHER" id="PTHR10507">
    <property type="entry name" value="CDC45-RELATED PROTEIN"/>
    <property type="match status" value="1"/>
</dbReference>
<dbReference type="OMA" id="EDCFMEA"/>
<comment type="subcellular location">
    <subcellularLocation>
        <location evidence="1">Nucleus</location>
    </subcellularLocation>
</comment>
<evidence type="ECO:0000256" key="4">
    <source>
        <dbReference type="ARBA" id="ARBA00023242"/>
    </source>
</evidence>
<accession>A9V018</accession>
<dbReference type="GeneID" id="5891457"/>
<dbReference type="GO" id="GO:1902977">
    <property type="term" value="P:mitotic DNA replication preinitiation complex assembly"/>
    <property type="evidence" value="ECO:0000318"/>
    <property type="project" value="GO_Central"/>
</dbReference>
<feature type="compositionally biased region" description="Acidic residues" evidence="6">
    <location>
        <begin position="150"/>
        <end position="171"/>
    </location>
</feature>
<evidence type="ECO:0000256" key="5">
    <source>
        <dbReference type="ARBA" id="ARBA00023306"/>
    </source>
</evidence>
<dbReference type="AlphaFoldDB" id="A9V018"/>
<name>A9V018_MONBE</name>
<dbReference type="EMBL" id="CH991552">
    <property type="protein sequence ID" value="EDQ88934.1"/>
    <property type="molecule type" value="Genomic_DNA"/>
</dbReference>
<organism evidence="7 8">
    <name type="scientific">Monosiga brevicollis</name>
    <name type="common">Choanoflagellate</name>
    <dbReference type="NCBI Taxonomy" id="81824"/>
    <lineage>
        <taxon>Eukaryota</taxon>
        <taxon>Choanoflagellata</taxon>
        <taxon>Craspedida</taxon>
        <taxon>Salpingoecidae</taxon>
        <taxon>Monosiga</taxon>
    </lineage>
</organism>
<dbReference type="GO" id="GO:0003682">
    <property type="term" value="F:chromatin binding"/>
    <property type="evidence" value="ECO:0000318"/>
    <property type="project" value="GO_Central"/>
</dbReference>
<evidence type="ECO:0000313" key="7">
    <source>
        <dbReference type="EMBL" id="EDQ88934.1"/>
    </source>
</evidence>
<dbReference type="eggNOG" id="KOG2475">
    <property type="taxonomic scope" value="Eukaryota"/>
</dbReference>
<dbReference type="GO" id="GO:0031261">
    <property type="term" value="C:DNA replication preinitiation complex"/>
    <property type="evidence" value="ECO:0000318"/>
    <property type="project" value="GO_Central"/>
</dbReference>
<dbReference type="GO" id="GO:0000727">
    <property type="term" value="P:double-strand break repair via break-induced replication"/>
    <property type="evidence" value="ECO:0000318"/>
    <property type="project" value="GO_Central"/>
</dbReference>
<evidence type="ECO:0008006" key="9">
    <source>
        <dbReference type="Google" id="ProtNLM"/>
    </source>
</evidence>
<dbReference type="GO" id="GO:0006270">
    <property type="term" value="P:DNA replication initiation"/>
    <property type="evidence" value="ECO:0000318"/>
    <property type="project" value="GO_Central"/>
</dbReference>
<keyword evidence="4" id="KW-0539">Nucleus</keyword>
<keyword evidence="8" id="KW-1185">Reference proteome</keyword>
<feature type="compositionally biased region" description="Basic and acidic residues" evidence="6">
    <location>
        <begin position="176"/>
        <end position="188"/>
    </location>
</feature>
<dbReference type="Proteomes" id="UP000001357">
    <property type="component" value="Unassembled WGS sequence"/>
</dbReference>
<evidence type="ECO:0000256" key="3">
    <source>
        <dbReference type="ARBA" id="ARBA00022705"/>
    </source>
</evidence>
<evidence type="ECO:0000256" key="6">
    <source>
        <dbReference type="SAM" id="MobiDB-lite"/>
    </source>
</evidence>
<dbReference type="KEGG" id="mbr:MONBRDRAFT_25659"/>
<comment type="similarity">
    <text evidence="2">Belongs to the CDC45 family.</text>
</comment>
<sequence length="580" mass="66709">MFVSVSGFAGAYDRICRDALQPDKKVLIVAAMDVDAACACGILTRLFEQDGVQYQVYPVRNYIDVNDISQLLAGGDGQLFCAAILLNVGASYDAAELMQAHETQPNEHMTIYMFEAHRPINLYNVFGDVQIFDDGETSTAIPERDAVYLTDDEDEDDEDDRSDASDNEDTASEGGTPEKRTKRQRYEDRRLRRLQTQSYYEYSYHTTPISVLLWHLVMEKRRESNDSLWRAMVALVEAFVEDRISAELYSRMYSDLKRDMERLNASDESEGIVRTVHLREIKQDFRFPLYRHWNIYDAMCNSRYVAARVDVWKTKGEAALCNMLAQVGVSKQTCKQNFIAWTDGNARKRVMESLIQALTDMGIDHCTIPSFEYQFEYQRALSASDLAYAVGAQFLFPRAEGDWQQAFYTSLDILTMRKRAAFEDGCNKAMELERVLLRQVQTCLNNGGTSMAKRYRLYSILDTSDHKYFHSYGMLHRLARFLVDHRRFSIGARRSAEHHIVASRADDKILLVGIWAKKRRQEGDAVPNKFGSLFERMTDLHASLYEGTTATQFERPMLELKPDRMQEFCNVLVRVLTESA</sequence>
<dbReference type="FunCoup" id="A9V018">
    <property type="interactions" value="818"/>
</dbReference>
<dbReference type="InterPro" id="IPR003874">
    <property type="entry name" value="CDC45"/>
</dbReference>
<evidence type="ECO:0000256" key="2">
    <source>
        <dbReference type="ARBA" id="ARBA00010727"/>
    </source>
</evidence>
<protein>
    <recommendedName>
        <fullName evidence="9">Cell division control protein 45</fullName>
    </recommendedName>
</protein>
<dbReference type="GO" id="GO:0003688">
    <property type="term" value="F:DNA replication origin binding"/>
    <property type="evidence" value="ECO:0000318"/>
    <property type="project" value="GO_Central"/>
</dbReference>
<dbReference type="PANTHER" id="PTHR10507:SF0">
    <property type="entry name" value="CELL DIVISION CONTROL PROTEIN 45 HOMOLOG"/>
    <property type="match status" value="1"/>
</dbReference>
<dbReference type="RefSeq" id="XP_001746039.1">
    <property type="nucleotide sequence ID" value="XM_001745987.1"/>
</dbReference>
<dbReference type="InParanoid" id="A9V018"/>
<evidence type="ECO:0000313" key="8">
    <source>
        <dbReference type="Proteomes" id="UP000001357"/>
    </source>
</evidence>
<dbReference type="GO" id="GO:0003697">
    <property type="term" value="F:single-stranded DNA binding"/>
    <property type="evidence" value="ECO:0000318"/>
    <property type="project" value="GO_Central"/>
</dbReference>
<dbReference type="STRING" id="81824.A9V018"/>
<dbReference type="Pfam" id="PF02724">
    <property type="entry name" value="CDC45"/>
    <property type="match status" value="1"/>
</dbReference>
<keyword evidence="3" id="KW-0235">DNA replication</keyword>
<evidence type="ECO:0000256" key="1">
    <source>
        <dbReference type="ARBA" id="ARBA00004123"/>
    </source>
</evidence>
<keyword evidence="5" id="KW-0131">Cell cycle</keyword>
<feature type="region of interest" description="Disordered" evidence="6">
    <location>
        <begin position="142"/>
        <end position="188"/>
    </location>
</feature>
<gene>
    <name evidence="7" type="ORF">MONBRDRAFT_25659</name>
</gene>
<proteinExistence type="inferred from homology"/>
<reference evidence="7 8" key="1">
    <citation type="journal article" date="2008" name="Nature">
        <title>The genome of the choanoflagellate Monosiga brevicollis and the origin of metazoans.</title>
        <authorList>
            <consortium name="JGI Sequencing"/>
            <person name="King N."/>
            <person name="Westbrook M.J."/>
            <person name="Young S.L."/>
            <person name="Kuo A."/>
            <person name="Abedin M."/>
            <person name="Chapman J."/>
            <person name="Fairclough S."/>
            <person name="Hellsten U."/>
            <person name="Isogai Y."/>
            <person name="Letunic I."/>
            <person name="Marr M."/>
            <person name="Pincus D."/>
            <person name="Putnam N."/>
            <person name="Rokas A."/>
            <person name="Wright K.J."/>
            <person name="Zuzow R."/>
            <person name="Dirks W."/>
            <person name="Good M."/>
            <person name="Goodstein D."/>
            <person name="Lemons D."/>
            <person name="Li W."/>
            <person name="Lyons J.B."/>
            <person name="Morris A."/>
            <person name="Nichols S."/>
            <person name="Richter D.J."/>
            <person name="Salamov A."/>
            <person name="Bork P."/>
            <person name="Lim W.A."/>
            <person name="Manning G."/>
            <person name="Miller W.T."/>
            <person name="McGinnis W."/>
            <person name="Shapiro H."/>
            <person name="Tjian R."/>
            <person name="Grigoriev I.V."/>
            <person name="Rokhsar D."/>
        </authorList>
    </citation>
    <scope>NUCLEOTIDE SEQUENCE [LARGE SCALE GENOMIC DNA]</scope>
    <source>
        <strain evidence="8">MX1 / ATCC 50154</strain>
    </source>
</reference>